<gene>
    <name evidence="1" type="ORF">GSPATT00005840001</name>
</gene>
<proteinExistence type="predicted"/>
<protein>
    <submittedName>
        <fullName evidence="1">Uncharacterized protein</fullName>
    </submittedName>
</protein>
<dbReference type="GeneID" id="5017164"/>
<organism evidence="1 2">
    <name type="scientific">Paramecium tetraurelia</name>
    <dbReference type="NCBI Taxonomy" id="5888"/>
    <lineage>
        <taxon>Eukaryota</taxon>
        <taxon>Sar</taxon>
        <taxon>Alveolata</taxon>
        <taxon>Ciliophora</taxon>
        <taxon>Intramacronucleata</taxon>
        <taxon>Oligohymenophorea</taxon>
        <taxon>Peniculida</taxon>
        <taxon>Parameciidae</taxon>
        <taxon>Paramecium</taxon>
    </lineage>
</organism>
<dbReference type="Proteomes" id="UP000000600">
    <property type="component" value="Unassembled WGS sequence"/>
</dbReference>
<name>A0BZM1_PARTE</name>
<dbReference type="InParanoid" id="A0BZM1"/>
<dbReference type="RefSeq" id="XP_001431386.1">
    <property type="nucleotide sequence ID" value="XM_001431349.1"/>
</dbReference>
<dbReference type="AlphaFoldDB" id="A0BZM1"/>
<dbReference type="KEGG" id="ptm:GSPATT00005840001"/>
<keyword evidence="2" id="KW-1185">Reference proteome</keyword>
<dbReference type="EMBL" id="CT868030">
    <property type="protein sequence ID" value="CAK63988.1"/>
    <property type="molecule type" value="Genomic_DNA"/>
</dbReference>
<sequence>MMESLLIVRSAKFHVQLVKTLQFIVHPVNQRDILKDFVAKLGVQQIRLQTNSGRFPTIFWVSKPTYYIFEPIVLEFKIKKKTCSDMNATQVDNSQFSLSLVEVHRNDSNSRSSRVNYSEITSQHSFIVTIERYTLTPMVAYTFEQTTSDIIVNFSTKRNITIEVSSGDSESQKRYLNIHLMQRFRYLIQLELGFIHSDQFFSLIRAPLREITISAFAGKISMLMTLCDFIEVSQMIFLSTQLLTEPIVNLQI</sequence>
<accession>A0BZM1</accession>
<evidence type="ECO:0000313" key="1">
    <source>
        <dbReference type="EMBL" id="CAK63988.1"/>
    </source>
</evidence>
<dbReference type="HOGENOM" id="CLU_1104534_0_0_1"/>
<reference evidence="1 2" key="1">
    <citation type="journal article" date="2006" name="Nature">
        <title>Global trends of whole-genome duplications revealed by the ciliate Paramecium tetraurelia.</title>
        <authorList>
            <consortium name="Genoscope"/>
            <person name="Aury J.-M."/>
            <person name="Jaillon O."/>
            <person name="Duret L."/>
            <person name="Noel B."/>
            <person name="Jubin C."/>
            <person name="Porcel B.M."/>
            <person name="Segurens B."/>
            <person name="Daubin V."/>
            <person name="Anthouard V."/>
            <person name="Aiach N."/>
            <person name="Arnaiz O."/>
            <person name="Billaut A."/>
            <person name="Beisson J."/>
            <person name="Blanc I."/>
            <person name="Bouhouche K."/>
            <person name="Camara F."/>
            <person name="Duharcourt S."/>
            <person name="Guigo R."/>
            <person name="Gogendeau D."/>
            <person name="Katinka M."/>
            <person name="Keller A.-M."/>
            <person name="Kissmehl R."/>
            <person name="Klotz C."/>
            <person name="Koll F."/>
            <person name="Le Moue A."/>
            <person name="Lepere C."/>
            <person name="Malinsky S."/>
            <person name="Nowacki M."/>
            <person name="Nowak J.K."/>
            <person name="Plattner H."/>
            <person name="Poulain J."/>
            <person name="Ruiz F."/>
            <person name="Serrano V."/>
            <person name="Zagulski M."/>
            <person name="Dessen P."/>
            <person name="Betermier M."/>
            <person name="Weissenbach J."/>
            <person name="Scarpelli C."/>
            <person name="Schachter V."/>
            <person name="Sperling L."/>
            <person name="Meyer E."/>
            <person name="Cohen J."/>
            <person name="Wincker P."/>
        </authorList>
    </citation>
    <scope>NUCLEOTIDE SEQUENCE [LARGE SCALE GENOMIC DNA]</scope>
    <source>
        <strain evidence="1 2">Stock d4-2</strain>
    </source>
</reference>
<evidence type="ECO:0000313" key="2">
    <source>
        <dbReference type="Proteomes" id="UP000000600"/>
    </source>
</evidence>